<organism evidence="12 13">
    <name type="scientific">Seiridium unicorne</name>
    <dbReference type="NCBI Taxonomy" id="138068"/>
    <lineage>
        <taxon>Eukaryota</taxon>
        <taxon>Fungi</taxon>
        <taxon>Dikarya</taxon>
        <taxon>Ascomycota</taxon>
        <taxon>Pezizomycotina</taxon>
        <taxon>Sordariomycetes</taxon>
        <taxon>Xylariomycetidae</taxon>
        <taxon>Amphisphaeriales</taxon>
        <taxon>Sporocadaceae</taxon>
        <taxon>Seiridium</taxon>
    </lineage>
</organism>
<evidence type="ECO:0000313" key="13">
    <source>
        <dbReference type="Proteomes" id="UP001408356"/>
    </source>
</evidence>
<dbReference type="InterPro" id="IPR052288">
    <property type="entry name" value="GH45_Enzymes"/>
</dbReference>
<keyword evidence="13" id="KW-1185">Reference proteome</keyword>
<comment type="catalytic activity">
    <reaction evidence="1 9">
        <text>Endohydrolysis of (1-&gt;4)-beta-D-glucosidic linkages in cellulose, lichenin and cereal beta-D-glucans.</text>
        <dbReference type="EC" id="3.2.1.4"/>
    </reaction>
</comment>
<keyword evidence="6" id="KW-0119">Carbohydrate metabolism</keyword>
<name>A0ABR2ULH1_9PEZI</name>
<dbReference type="Pfam" id="PF02015">
    <property type="entry name" value="Glyco_hydro_45"/>
    <property type="match status" value="1"/>
</dbReference>
<evidence type="ECO:0000256" key="10">
    <source>
        <dbReference type="SAM" id="SignalP"/>
    </source>
</evidence>
<dbReference type="EMBL" id="JARVKF010000417">
    <property type="protein sequence ID" value="KAK9415333.1"/>
    <property type="molecule type" value="Genomic_DNA"/>
</dbReference>
<evidence type="ECO:0000256" key="7">
    <source>
        <dbReference type="ARBA" id="ARBA00023295"/>
    </source>
</evidence>
<comment type="caution">
    <text evidence="12">The sequence shown here is derived from an EMBL/GenBank/DDBJ whole genome shotgun (WGS) entry which is preliminary data.</text>
</comment>
<gene>
    <name evidence="12" type="ORF">SUNI508_10523</name>
</gene>
<sequence length="249" mass="25751">MRTHSTLSLFTASALYAGARAASGTGTSTRYFDCCKASCSWSGKASVSQPVLSCDKNDSVLSDPDTKSGCDGGTAFTCSDNSPWAVNDQLAYGFAATTISGGTESSWCCACYKLTFTSGSVAGKTMVVQSTNTGGDLGSNQFDLLIPGGGVGLYDGCLVEYGTSLPGAQYGGISSQSDCASFPQNLQAGCNWRFDWFENADNPGLTFEQVQCPDEIVAKSGCLRDDDSSFPAFDPSTISASAASSAMST</sequence>
<keyword evidence="10" id="KW-0732">Signal</keyword>
<dbReference type="GO" id="GO:0016787">
    <property type="term" value="F:hydrolase activity"/>
    <property type="evidence" value="ECO:0007669"/>
    <property type="project" value="UniProtKB-KW"/>
</dbReference>
<dbReference type="PANTHER" id="PTHR39730">
    <property type="entry name" value="ENDOGLUCANASE 1"/>
    <property type="match status" value="1"/>
</dbReference>
<evidence type="ECO:0000256" key="4">
    <source>
        <dbReference type="ARBA" id="ARBA00022801"/>
    </source>
</evidence>
<dbReference type="InterPro" id="IPR000334">
    <property type="entry name" value="Glyco_hydro_45"/>
</dbReference>
<dbReference type="SUPFAM" id="SSF50685">
    <property type="entry name" value="Barwin-like endoglucanases"/>
    <property type="match status" value="1"/>
</dbReference>
<keyword evidence="7" id="KW-0326">Glycosidase</keyword>
<dbReference type="PROSITE" id="PS01140">
    <property type="entry name" value="GLYCOSYL_HYDROL_F45"/>
    <property type="match status" value="1"/>
</dbReference>
<feature type="signal peptide" evidence="10">
    <location>
        <begin position="1"/>
        <end position="21"/>
    </location>
</feature>
<keyword evidence="8" id="KW-0624">Polysaccharide degradation</keyword>
<dbReference type="CDD" id="cd22278">
    <property type="entry name" value="DPBB_GH45_endoglucanase"/>
    <property type="match status" value="1"/>
</dbReference>
<feature type="domain" description="Glycosyl hydrolases family 45 active site" evidence="11">
    <location>
        <begin position="28"/>
        <end position="39"/>
    </location>
</feature>
<evidence type="ECO:0000256" key="9">
    <source>
        <dbReference type="PROSITE-ProRule" id="PRU10069"/>
    </source>
</evidence>
<evidence type="ECO:0000256" key="8">
    <source>
        <dbReference type="ARBA" id="ARBA00023326"/>
    </source>
</evidence>
<evidence type="ECO:0000256" key="3">
    <source>
        <dbReference type="ARBA" id="ARBA00012601"/>
    </source>
</evidence>
<evidence type="ECO:0000259" key="11">
    <source>
        <dbReference type="PROSITE" id="PS01140"/>
    </source>
</evidence>
<dbReference type="Proteomes" id="UP001408356">
    <property type="component" value="Unassembled WGS sequence"/>
</dbReference>
<evidence type="ECO:0000256" key="2">
    <source>
        <dbReference type="ARBA" id="ARBA00007793"/>
    </source>
</evidence>
<dbReference type="EC" id="3.2.1.4" evidence="3 9"/>
<proteinExistence type="inferred from homology"/>
<dbReference type="PANTHER" id="PTHR39730:SF1">
    <property type="entry name" value="ENDOGLUCANASE 1"/>
    <property type="match status" value="1"/>
</dbReference>
<evidence type="ECO:0000256" key="6">
    <source>
        <dbReference type="ARBA" id="ARBA00023277"/>
    </source>
</evidence>
<dbReference type="InterPro" id="IPR036908">
    <property type="entry name" value="RlpA-like_sf"/>
</dbReference>
<accession>A0ABR2ULH1</accession>
<protein>
    <recommendedName>
        <fullName evidence="3 9">Cellulase</fullName>
        <ecNumber evidence="3 9">3.2.1.4</ecNumber>
    </recommendedName>
</protein>
<feature type="chain" id="PRO_5046699078" description="Cellulase" evidence="10">
    <location>
        <begin position="22"/>
        <end position="249"/>
    </location>
</feature>
<feature type="active site" description="Nucleophile" evidence="9">
    <location>
        <position position="33"/>
    </location>
</feature>
<comment type="similarity">
    <text evidence="2">Belongs to the glycosyl hydrolase 45 (cellulase K) family.</text>
</comment>
<reference evidence="12 13" key="1">
    <citation type="journal article" date="2024" name="J. Plant Pathol.">
        <title>Sequence and assembly of the genome of Seiridium unicorne, isolate CBS 538.82, causal agent of cypress canker disease.</title>
        <authorList>
            <person name="Scali E."/>
            <person name="Rocca G.D."/>
            <person name="Danti R."/>
            <person name="Garbelotto M."/>
            <person name="Barberini S."/>
            <person name="Baroncelli R."/>
            <person name="Emiliani G."/>
        </authorList>
    </citation>
    <scope>NUCLEOTIDE SEQUENCE [LARGE SCALE GENOMIC DNA]</scope>
    <source>
        <strain evidence="12 13">BM-138-508</strain>
    </source>
</reference>
<keyword evidence="5" id="KW-0136">Cellulose degradation</keyword>
<evidence type="ECO:0000256" key="5">
    <source>
        <dbReference type="ARBA" id="ARBA00023001"/>
    </source>
</evidence>
<evidence type="ECO:0000256" key="1">
    <source>
        <dbReference type="ARBA" id="ARBA00000966"/>
    </source>
</evidence>
<dbReference type="Gene3D" id="2.40.40.10">
    <property type="entry name" value="RlpA-like domain"/>
    <property type="match status" value="1"/>
</dbReference>
<keyword evidence="4 12" id="KW-0378">Hydrolase</keyword>
<evidence type="ECO:0000313" key="12">
    <source>
        <dbReference type="EMBL" id="KAK9415333.1"/>
    </source>
</evidence>